<dbReference type="GO" id="GO:0005886">
    <property type="term" value="C:plasma membrane"/>
    <property type="evidence" value="ECO:0007669"/>
    <property type="project" value="UniProtKB-SubCell"/>
</dbReference>
<keyword evidence="9 10" id="KW-0472">Membrane</keyword>
<dbReference type="AlphaFoldDB" id="A0A0T9P9B6"/>
<accession>A0A0T9P9B6</accession>
<dbReference type="STRING" id="1288385.ERS137968_02918"/>
<reference evidence="11" key="3">
    <citation type="submission" date="2015-03" db="EMBL/GenBank/DDBJ databases">
        <authorList>
            <person name="Murphy D."/>
        </authorList>
    </citation>
    <scope>NUCLEOTIDE SEQUENCE [LARGE SCALE GENOMIC DNA]</scope>
    <source>
        <strain evidence="11">A125KOH2</strain>
    </source>
</reference>
<dbReference type="NCBIfam" id="TIGR02532">
    <property type="entry name" value="IV_pilin_GFxxxE"/>
    <property type="match status" value="1"/>
</dbReference>
<dbReference type="Proteomes" id="UP000044625">
    <property type="component" value="Unassembled WGS sequence"/>
</dbReference>
<dbReference type="InterPro" id="IPR012902">
    <property type="entry name" value="N_methyl_site"/>
</dbReference>
<dbReference type="Proteomes" id="UP000045840">
    <property type="component" value="Unassembled WGS sequence"/>
</dbReference>
<dbReference type="GO" id="GO:0015628">
    <property type="term" value="P:protein secretion by the type II secretion system"/>
    <property type="evidence" value="ECO:0007669"/>
    <property type="project" value="InterPro"/>
</dbReference>
<keyword evidence="6" id="KW-0997">Cell inner membrane</keyword>
<dbReference type="InterPro" id="IPR045584">
    <property type="entry name" value="Pilin-like"/>
</dbReference>
<dbReference type="SUPFAM" id="SSF54523">
    <property type="entry name" value="Pili subunits"/>
    <property type="match status" value="1"/>
</dbReference>
<dbReference type="EMBL" id="CQAZ01000010">
    <property type="protein sequence ID" value="CNH52104.1"/>
    <property type="molecule type" value="Genomic_DNA"/>
</dbReference>
<evidence type="ECO:0000313" key="13">
    <source>
        <dbReference type="Proteomes" id="UP000044625"/>
    </source>
</evidence>
<dbReference type="InterPro" id="IPR051621">
    <property type="entry name" value="T2SS_protein_J"/>
</dbReference>
<evidence type="ECO:0000256" key="8">
    <source>
        <dbReference type="ARBA" id="ARBA00022989"/>
    </source>
</evidence>
<dbReference type="OrthoDB" id="9794345at2"/>
<keyword evidence="4" id="KW-1003">Cell membrane</keyword>
<evidence type="ECO:0000256" key="4">
    <source>
        <dbReference type="ARBA" id="ARBA00022475"/>
    </source>
</evidence>
<evidence type="ECO:0000256" key="3">
    <source>
        <dbReference type="ARBA" id="ARBA00021539"/>
    </source>
</evidence>
<gene>
    <name evidence="11" type="primary">outJ</name>
    <name evidence="11" type="ORF">ERS008529_01449</name>
    <name evidence="12" type="ORF">ERS137968_02918</name>
</gene>
<evidence type="ECO:0000313" key="11">
    <source>
        <dbReference type="EMBL" id="CNH52104.1"/>
    </source>
</evidence>
<evidence type="ECO:0000313" key="14">
    <source>
        <dbReference type="Proteomes" id="UP000045840"/>
    </source>
</evidence>
<dbReference type="Gene3D" id="2.10.70.20">
    <property type="entry name" value="gspk-gspi-gspj complex like domains"/>
    <property type="match status" value="1"/>
</dbReference>
<dbReference type="RefSeq" id="WP_049611843.1">
    <property type="nucleotide sequence ID" value="NZ_CAWMMU010000015.1"/>
</dbReference>
<reference evidence="14" key="1">
    <citation type="submission" date="2015-03" db="EMBL/GenBank/DDBJ databases">
        <authorList>
            <consortium name="Pathogen Informatics"/>
        </authorList>
    </citation>
    <scope>NUCLEOTIDE SEQUENCE [LARGE SCALE GENOMIC DNA]</scope>
    <source>
        <strain evidence="14">A125KOH2</strain>
    </source>
</reference>
<dbReference type="InterPro" id="IPR010055">
    <property type="entry name" value="T2SS_protein-GspJ"/>
</dbReference>
<dbReference type="GO" id="GO:0015627">
    <property type="term" value="C:type II protein secretion system complex"/>
    <property type="evidence" value="ECO:0007669"/>
    <property type="project" value="InterPro"/>
</dbReference>
<evidence type="ECO:0000256" key="9">
    <source>
        <dbReference type="ARBA" id="ARBA00023136"/>
    </source>
</evidence>
<feature type="transmembrane region" description="Helical" evidence="10">
    <location>
        <begin position="6"/>
        <end position="29"/>
    </location>
</feature>
<sequence>MSNRRFNGFTLLEMLLAVIIFTVMSLAIYQTLMLVAKGSATVNNKFNIINSLQKAISILEYDISNVLTYPESLLTNASKVCFNMGPKLLESDGVGFYLLCNESISDDFPFYYQSKNVGYRLKNKSLERLSYVVSENSDKQQLNISKILNGVIAFRMRIYHQGTWLTIWNENVFPPQGIEMIIELEDIGIVRRVIIFK</sequence>
<dbReference type="Pfam" id="PF07963">
    <property type="entry name" value="N_methyl"/>
    <property type="match status" value="1"/>
</dbReference>
<evidence type="ECO:0000313" key="12">
    <source>
        <dbReference type="EMBL" id="CRY67831.1"/>
    </source>
</evidence>
<comment type="similarity">
    <text evidence="2">Belongs to the GSP J family.</text>
</comment>
<keyword evidence="7 10" id="KW-0812">Transmembrane</keyword>
<evidence type="ECO:0000256" key="2">
    <source>
        <dbReference type="ARBA" id="ARBA00011084"/>
    </source>
</evidence>
<evidence type="ECO:0000256" key="10">
    <source>
        <dbReference type="SAM" id="Phobius"/>
    </source>
</evidence>
<organism evidence="11 14">
    <name type="scientific">Yersinia pekkanenii</name>
    <dbReference type="NCBI Taxonomy" id="1288385"/>
    <lineage>
        <taxon>Bacteria</taxon>
        <taxon>Pseudomonadati</taxon>
        <taxon>Pseudomonadota</taxon>
        <taxon>Gammaproteobacteria</taxon>
        <taxon>Enterobacterales</taxon>
        <taxon>Yersiniaceae</taxon>
        <taxon>Yersinia</taxon>
    </lineage>
</organism>
<evidence type="ECO:0000256" key="6">
    <source>
        <dbReference type="ARBA" id="ARBA00022519"/>
    </source>
</evidence>
<keyword evidence="5" id="KW-0488">Methylation</keyword>
<evidence type="ECO:0000256" key="5">
    <source>
        <dbReference type="ARBA" id="ARBA00022481"/>
    </source>
</evidence>
<proteinExistence type="inferred from homology"/>
<dbReference type="PANTHER" id="PTHR39583:SF2">
    <property type="entry name" value="TYPE II SECRETION SYSTEM PROTEIN J"/>
    <property type="match status" value="1"/>
</dbReference>
<keyword evidence="8 10" id="KW-1133">Transmembrane helix</keyword>
<protein>
    <recommendedName>
        <fullName evidence="3">Type II secretion system protein J</fullName>
    </recommendedName>
</protein>
<reference evidence="12 13" key="2">
    <citation type="submission" date="2015-03" db="EMBL/GenBank/DDBJ databases">
        <authorList>
            <consortium name="Pathogen Informatics"/>
            <person name="Murphy D."/>
        </authorList>
    </citation>
    <scope>NUCLEOTIDE SEQUENCE [LARGE SCALE GENOMIC DNA]</scope>
    <source>
        <strain evidence="12">Type strain: CIP110230</strain>
        <strain evidence="13">type strain: CIP110230</strain>
    </source>
</reference>
<dbReference type="EMBL" id="CWJL01000015">
    <property type="protein sequence ID" value="CRY67831.1"/>
    <property type="molecule type" value="Genomic_DNA"/>
</dbReference>
<dbReference type="PANTHER" id="PTHR39583">
    <property type="entry name" value="TYPE II SECRETION SYSTEM PROTEIN J-RELATED"/>
    <property type="match status" value="1"/>
</dbReference>
<dbReference type="NCBIfam" id="TIGR01711">
    <property type="entry name" value="gspJ"/>
    <property type="match status" value="1"/>
</dbReference>
<evidence type="ECO:0000256" key="7">
    <source>
        <dbReference type="ARBA" id="ARBA00022692"/>
    </source>
</evidence>
<keyword evidence="13" id="KW-1185">Reference proteome</keyword>
<name>A0A0T9P9B6_9GAMM</name>
<dbReference type="Pfam" id="PF11612">
    <property type="entry name" value="T2SSJ"/>
    <property type="match status" value="1"/>
</dbReference>
<evidence type="ECO:0000256" key="1">
    <source>
        <dbReference type="ARBA" id="ARBA00004377"/>
    </source>
</evidence>
<comment type="subcellular location">
    <subcellularLocation>
        <location evidence="1">Cell inner membrane</location>
        <topology evidence="1">Single-pass membrane protein</topology>
    </subcellularLocation>
</comment>